<dbReference type="EMBL" id="CM000835">
    <property type="protein sequence ID" value="KRH69108.1"/>
    <property type="molecule type" value="Genomic_DNA"/>
</dbReference>
<reference evidence="3" key="2">
    <citation type="submission" date="2018-02" db="UniProtKB">
        <authorList>
            <consortium name="EnsemblPlants"/>
        </authorList>
    </citation>
    <scope>IDENTIFICATION</scope>
    <source>
        <strain evidence="3">Williams 82</strain>
    </source>
</reference>
<name>A0A0R0KZ50_SOYBN</name>
<gene>
    <name evidence="2" type="ORF">GLYMA_02G004500</name>
</gene>
<proteinExistence type="predicted"/>
<dbReference type="Proteomes" id="UP000008827">
    <property type="component" value="Chromosome 2"/>
</dbReference>
<dbReference type="EnsemblPlants" id="KRH69108">
    <property type="protein sequence ID" value="KRH69108"/>
    <property type="gene ID" value="GLYMA_02G004500"/>
</dbReference>
<keyword evidence="4" id="KW-1185">Reference proteome</keyword>
<keyword evidence="1" id="KW-0732">Signal</keyword>
<evidence type="ECO:0000313" key="2">
    <source>
        <dbReference type="EMBL" id="KRH69108.1"/>
    </source>
</evidence>
<dbReference type="InParanoid" id="A0A0R0KZ50"/>
<organism evidence="2">
    <name type="scientific">Glycine max</name>
    <name type="common">Soybean</name>
    <name type="synonym">Glycine hispida</name>
    <dbReference type="NCBI Taxonomy" id="3847"/>
    <lineage>
        <taxon>Eukaryota</taxon>
        <taxon>Viridiplantae</taxon>
        <taxon>Streptophyta</taxon>
        <taxon>Embryophyta</taxon>
        <taxon>Tracheophyta</taxon>
        <taxon>Spermatophyta</taxon>
        <taxon>Magnoliopsida</taxon>
        <taxon>eudicotyledons</taxon>
        <taxon>Gunneridae</taxon>
        <taxon>Pentapetalae</taxon>
        <taxon>rosids</taxon>
        <taxon>fabids</taxon>
        <taxon>Fabales</taxon>
        <taxon>Fabaceae</taxon>
        <taxon>Papilionoideae</taxon>
        <taxon>50 kb inversion clade</taxon>
        <taxon>NPAAA clade</taxon>
        <taxon>indigoferoid/millettioid clade</taxon>
        <taxon>Phaseoleae</taxon>
        <taxon>Glycine</taxon>
        <taxon>Glycine subgen. Soja</taxon>
    </lineage>
</organism>
<accession>A0A0R0KZ50</accession>
<evidence type="ECO:0000313" key="4">
    <source>
        <dbReference type="Proteomes" id="UP000008827"/>
    </source>
</evidence>
<evidence type="ECO:0000313" key="3">
    <source>
        <dbReference type="EnsemblPlants" id="KRH69108"/>
    </source>
</evidence>
<reference evidence="2" key="3">
    <citation type="submission" date="2018-07" db="EMBL/GenBank/DDBJ databases">
        <title>WGS assembly of Glycine max.</title>
        <authorList>
            <person name="Schmutz J."/>
            <person name="Cannon S."/>
            <person name="Schlueter J."/>
            <person name="Ma J."/>
            <person name="Mitros T."/>
            <person name="Nelson W."/>
            <person name="Hyten D."/>
            <person name="Song Q."/>
            <person name="Thelen J."/>
            <person name="Cheng J."/>
            <person name="Xu D."/>
            <person name="Hellsten U."/>
            <person name="May G."/>
            <person name="Yu Y."/>
            <person name="Sakurai T."/>
            <person name="Umezawa T."/>
            <person name="Bhattacharyya M."/>
            <person name="Sandhu D."/>
            <person name="Valliyodan B."/>
            <person name="Lindquist E."/>
            <person name="Peto M."/>
            <person name="Grant D."/>
            <person name="Shu S."/>
            <person name="Goodstein D."/>
            <person name="Barry K."/>
            <person name="Futrell-Griggs M."/>
            <person name="Abernathy B."/>
            <person name="Du J."/>
            <person name="Tian Z."/>
            <person name="Zhu L."/>
            <person name="Gill N."/>
            <person name="Joshi T."/>
            <person name="Libault M."/>
            <person name="Sethuraman A."/>
            <person name="Zhang X."/>
            <person name="Shinozaki K."/>
            <person name="Nguyen H."/>
            <person name="Wing R."/>
            <person name="Cregan P."/>
            <person name="Specht J."/>
            <person name="Grimwood J."/>
            <person name="Rokhsar D."/>
            <person name="Stacey G."/>
            <person name="Shoemaker R."/>
            <person name="Jackson S."/>
        </authorList>
    </citation>
    <scope>NUCLEOTIDE SEQUENCE</scope>
    <source>
        <tissue evidence="2">Callus</tissue>
    </source>
</reference>
<dbReference type="AlphaFoldDB" id="A0A0R0KZ50"/>
<protein>
    <submittedName>
        <fullName evidence="2 3">Uncharacterized protein</fullName>
    </submittedName>
</protein>
<feature type="chain" id="PRO_5014522316" evidence="1">
    <location>
        <begin position="18"/>
        <end position="69"/>
    </location>
</feature>
<reference evidence="2 3" key="1">
    <citation type="journal article" date="2010" name="Nature">
        <title>Genome sequence of the palaeopolyploid soybean.</title>
        <authorList>
            <person name="Schmutz J."/>
            <person name="Cannon S.B."/>
            <person name="Schlueter J."/>
            <person name="Ma J."/>
            <person name="Mitros T."/>
            <person name="Nelson W."/>
            <person name="Hyten D.L."/>
            <person name="Song Q."/>
            <person name="Thelen J.J."/>
            <person name="Cheng J."/>
            <person name="Xu D."/>
            <person name="Hellsten U."/>
            <person name="May G.D."/>
            <person name="Yu Y."/>
            <person name="Sakurai T."/>
            <person name="Umezawa T."/>
            <person name="Bhattacharyya M.K."/>
            <person name="Sandhu D."/>
            <person name="Valliyodan B."/>
            <person name="Lindquist E."/>
            <person name="Peto M."/>
            <person name="Grant D."/>
            <person name="Shu S."/>
            <person name="Goodstein D."/>
            <person name="Barry K."/>
            <person name="Futrell-Griggs M."/>
            <person name="Abernathy B."/>
            <person name="Du J."/>
            <person name="Tian Z."/>
            <person name="Zhu L."/>
            <person name="Gill N."/>
            <person name="Joshi T."/>
            <person name="Libault M."/>
            <person name="Sethuraman A."/>
            <person name="Zhang X.-C."/>
            <person name="Shinozaki K."/>
            <person name="Nguyen H.T."/>
            <person name="Wing R.A."/>
            <person name="Cregan P."/>
            <person name="Specht J."/>
            <person name="Grimwood J."/>
            <person name="Rokhsar D."/>
            <person name="Stacey G."/>
            <person name="Shoemaker R.C."/>
            <person name="Jackson S.A."/>
        </authorList>
    </citation>
    <scope>NUCLEOTIDE SEQUENCE [LARGE SCALE GENOMIC DNA]</scope>
    <source>
        <strain evidence="3">cv. Williams 82</strain>
        <tissue evidence="2">Callus</tissue>
    </source>
</reference>
<sequence>MSLSLVILFDLIRFYYCLFWPQPLGFSTTTKGTRFAASQKIQSYFTFLDFKTYNKLCIYKFRVLACKGF</sequence>
<dbReference type="Gramene" id="KRH69108">
    <property type="protein sequence ID" value="KRH69108"/>
    <property type="gene ID" value="GLYMA_02G004500"/>
</dbReference>
<feature type="signal peptide" evidence="1">
    <location>
        <begin position="1"/>
        <end position="17"/>
    </location>
</feature>
<evidence type="ECO:0000256" key="1">
    <source>
        <dbReference type="SAM" id="SignalP"/>
    </source>
</evidence>